<dbReference type="InterPro" id="IPR010610">
    <property type="entry name" value="EryCIII-like_C"/>
</dbReference>
<protein>
    <submittedName>
        <fullName evidence="2">UDP:flavonoid glycosyltransferase YjiC (YdhE family)</fullName>
    </submittedName>
</protein>
<evidence type="ECO:0000313" key="2">
    <source>
        <dbReference type="EMBL" id="RKQ86978.1"/>
    </source>
</evidence>
<dbReference type="SUPFAM" id="SSF53756">
    <property type="entry name" value="UDP-Glycosyltransferase/glycogen phosphorylase"/>
    <property type="match status" value="1"/>
</dbReference>
<sequence>MRVLLGAFGDPGHAFPVLALGAELVARGHEVGIETWARWREPAEAAGMTFAAAPEYQVFPTREVPLKPYEAAARAAVTTRDFVRSFAPDVAVSDILTAAPVLACELEGVPVATLVPHVFPYLPPGFPPFSIGARLPRTRVGRALWAKTDRLVAKGLEQGRLEYNDCRARLGLPPLPYPHTGLSRGLTMIGTFPQLEYPRVWPAWTRVIGPMLWEPGGPAVAPPAGSGPVVLVAPSTSQDPSGSLIDAALTGLADEAVRVIAIAPEDRPAPANAVLVPWMSYAGTMPHCDLVICHGGHGTVARALASGVPVLICPAAGDMAETAARVDWAGVGVRLAPRFGTPSGVRLAVRRALRSRALRERAGELADWARLHPGPAEAAAQLERWAATVATASSRAGQPAA</sequence>
<dbReference type="PANTHER" id="PTHR48050">
    <property type="entry name" value="STEROL 3-BETA-GLUCOSYLTRANSFERASE"/>
    <property type="match status" value="1"/>
</dbReference>
<reference evidence="2 3" key="1">
    <citation type="submission" date="2018-10" db="EMBL/GenBank/DDBJ databases">
        <title>Genomic Encyclopedia of Archaeal and Bacterial Type Strains, Phase II (KMG-II): from individual species to whole genera.</title>
        <authorList>
            <person name="Goeker M."/>
        </authorList>
    </citation>
    <scope>NUCLEOTIDE SEQUENCE [LARGE SCALE GENOMIC DNA]</scope>
    <source>
        <strain evidence="2 3">DSM 14954</strain>
    </source>
</reference>
<dbReference type="Gene3D" id="3.40.50.2000">
    <property type="entry name" value="Glycogen Phosphorylase B"/>
    <property type="match status" value="2"/>
</dbReference>
<dbReference type="GO" id="GO:0017000">
    <property type="term" value="P:antibiotic biosynthetic process"/>
    <property type="evidence" value="ECO:0007669"/>
    <property type="project" value="UniProtKB-ARBA"/>
</dbReference>
<dbReference type="GO" id="GO:0008194">
    <property type="term" value="F:UDP-glycosyltransferase activity"/>
    <property type="evidence" value="ECO:0007669"/>
    <property type="project" value="InterPro"/>
</dbReference>
<keyword evidence="3" id="KW-1185">Reference proteome</keyword>
<organism evidence="2 3">
    <name type="scientific">Solirubrobacter pauli</name>
    <dbReference type="NCBI Taxonomy" id="166793"/>
    <lineage>
        <taxon>Bacteria</taxon>
        <taxon>Bacillati</taxon>
        <taxon>Actinomycetota</taxon>
        <taxon>Thermoleophilia</taxon>
        <taxon>Solirubrobacterales</taxon>
        <taxon>Solirubrobacteraceae</taxon>
        <taxon>Solirubrobacter</taxon>
    </lineage>
</organism>
<dbReference type="Proteomes" id="UP000278962">
    <property type="component" value="Unassembled WGS sequence"/>
</dbReference>
<dbReference type="AlphaFoldDB" id="A0A660L0L2"/>
<keyword evidence="2" id="KW-0808">Transferase</keyword>
<dbReference type="InterPro" id="IPR050426">
    <property type="entry name" value="Glycosyltransferase_28"/>
</dbReference>
<gene>
    <name evidence="2" type="ORF">C8N24_4997</name>
</gene>
<dbReference type="EMBL" id="RBIL01000002">
    <property type="protein sequence ID" value="RKQ86978.1"/>
    <property type="molecule type" value="Genomic_DNA"/>
</dbReference>
<dbReference type="RefSeq" id="WP_211340132.1">
    <property type="nucleotide sequence ID" value="NZ_RBIL01000002.1"/>
</dbReference>
<name>A0A660L0L2_9ACTN</name>
<accession>A0A660L0L2</accession>
<proteinExistence type="predicted"/>
<comment type="caution">
    <text evidence="2">The sequence shown here is derived from an EMBL/GenBank/DDBJ whole genome shotgun (WGS) entry which is preliminary data.</text>
</comment>
<evidence type="ECO:0000259" key="1">
    <source>
        <dbReference type="Pfam" id="PF06722"/>
    </source>
</evidence>
<dbReference type="Pfam" id="PF06722">
    <property type="entry name" value="EryCIII-like_C"/>
    <property type="match status" value="1"/>
</dbReference>
<feature type="domain" description="Erythromycin biosynthesis protein CIII-like C-terminal" evidence="1">
    <location>
        <begin position="267"/>
        <end position="383"/>
    </location>
</feature>
<evidence type="ECO:0000313" key="3">
    <source>
        <dbReference type="Proteomes" id="UP000278962"/>
    </source>
</evidence>
<dbReference type="CDD" id="cd03784">
    <property type="entry name" value="GT1_Gtf-like"/>
    <property type="match status" value="1"/>
</dbReference>
<dbReference type="GO" id="GO:0016758">
    <property type="term" value="F:hexosyltransferase activity"/>
    <property type="evidence" value="ECO:0007669"/>
    <property type="project" value="UniProtKB-ARBA"/>
</dbReference>
<dbReference type="InterPro" id="IPR002213">
    <property type="entry name" value="UDP_glucos_trans"/>
</dbReference>
<dbReference type="PANTHER" id="PTHR48050:SF13">
    <property type="entry name" value="STEROL 3-BETA-GLUCOSYLTRANSFERASE UGT80A2"/>
    <property type="match status" value="1"/>
</dbReference>